<feature type="modified residue" description="4-aspartylphosphate" evidence="6">
    <location>
        <position position="57"/>
    </location>
</feature>
<proteinExistence type="predicted"/>
<keyword evidence="11" id="KW-1185">Reference proteome</keyword>
<feature type="DNA-binding region" description="OmpR/PhoB-type" evidence="7">
    <location>
        <begin position="130"/>
        <end position="228"/>
    </location>
</feature>
<dbReference type="Pfam" id="PF00486">
    <property type="entry name" value="Trans_reg_C"/>
    <property type="match status" value="1"/>
</dbReference>
<keyword evidence="5" id="KW-0804">Transcription</keyword>
<evidence type="ECO:0000256" key="5">
    <source>
        <dbReference type="ARBA" id="ARBA00023163"/>
    </source>
</evidence>
<dbReference type="SMART" id="SM00448">
    <property type="entry name" value="REC"/>
    <property type="match status" value="1"/>
</dbReference>
<dbReference type="InterPro" id="IPR016032">
    <property type="entry name" value="Sig_transdc_resp-reg_C-effctor"/>
</dbReference>
<dbReference type="GO" id="GO:0005829">
    <property type="term" value="C:cytosol"/>
    <property type="evidence" value="ECO:0007669"/>
    <property type="project" value="TreeGrafter"/>
</dbReference>
<evidence type="ECO:0000256" key="2">
    <source>
        <dbReference type="ARBA" id="ARBA00023012"/>
    </source>
</evidence>
<dbReference type="PROSITE" id="PS51755">
    <property type="entry name" value="OMPR_PHOB"/>
    <property type="match status" value="1"/>
</dbReference>
<dbReference type="CDD" id="cd17574">
    <property type="entry name" value="REC_OmpR"/>
    <property type="match status" value="1"/>
</dbReference>
<dbReference type="CDD" id="cd00383">
    <property type="entry name" value="trans_reg_C"/>
    <property type="match status" value="1"/>
</dbReference>
<dbReference type="OrthoDB" id="9802426at2"/>
<dbReference type="InterPro" id="IPR011006">
    <property type="entry name" value="CheY-like_superfamily"/>
</dbReference>
<dbReference type="FunFam" id="3.40.50.2300:FF:000001">
    <property type="entry name" value="DNA-binding response regulator PhoB"/>
    <property type="match status" value="1"/>
</dbReference>
<protein>
    <submittedName>
        <fullName evidence="10">Two-component system response regulator</fullName>
    </submittedName>
</protein>
<evidence type="ECO:0000256" key="4">
    <source>
        <dbReference type="ARBA" id="ARBA00023125"/>
    </source>
</evidence>
<dbReference type="GO" id="GO:0000976">
    <property type="term" value="F:transcription cis-regulatory region binding"/>
    <property type="evidence" value="ECO:0007669"/>
    <property type="project" value="TreeGrafter"/>
</dbReference>
<keyword evidence="1 6" id="KW-0597">Phosphoprotein</keyword>
<evidence type="ECO:0000259" key="9">
    <source>
        <dbReference type="PROSITE" id="PS51755"/>
    </source>
</evidence>
<dbReference type="Gene3D" id="6.10.250.690">
    <property type="match status" value="1"/>
</dbReference>
<gene>
    <name evidence="10" type="ORF">CAL15_01445</name>
</gene>
<dbReference type="Gene3D" id="1.10.10.10">
    <property type="entry name" value="Winged helix-like DNA-binding domain superfamily/Winged helix DNA-binding domain"/>
    <property type="match status" value="1"/>
</dbReference>
<accession>A0A1W6Z7F1</accession>
<dbReference type="PROSITE" id="PS50110">
    <property type="entry name" value="RESPONSE_REGULATORY"/>
    <property type="match status" value="1"/>
</dbReference>
<dbReference type="GO" id="GO:0032993">
    <property type="term" value="C:protein-DNA complex"/>
    <property type="evidence" value="ECO:0007669"/>
    <property type="project" value="TreeGrafter"/>
</dbReference>
<dbReference type="GO" id="GO:0000156">
    <property type="term" value="F:phosphorelay response regulator activity"/>
    <property type="evidence" value="ECO:0007669"/>
    <property type="project" value="TreeGrafter"/>
</dbReference>
<organism evidence="10 11">
    <name type="scientific">Bordetella genomosp. 13</name>
    <dbReference type="NCBI Taxonomy" id="463040"/>
    <lineage>
        <taxon>Bacteria</taxon>
        <taxon>Pseudomonadati</taxon>
        <taxon>Pseudomonadota</taxon>
        <taxon>Betaproteobacteria</taxon>
        <taxon>Burkholderiales</taxon>
        <taxon>Alcaligenaceae</taxon>
        <taxon>Bordetella</taxon>
    </lineage>
</organism>
<feature type="domain" description="Response regulatory" evidence="8">
    <location>
        <begin position="8"/>
        <end position="123"/>
    </location>
</feature>
<keyword evidence="4 7" id="KW-0238">DNA-binding</keyword>
<dbReference type="Gene3D" id="3.40.50.2300">
    <property type="match status" value="1"/>
</dbReference>
<sequence>MPMKDKTRVLIVEDNVALAENLFEFLGEEAYVLDFASDGLTALHLLATQTYDVIVLDVMVPGVSGFDICQRIRQDLRVHTPIIFMTAKDEIEDKVKGFTLGGDDYLVKPFDLRELVVRIQALKRRPGTAAQVLQAGPVIYDPGTLKVQLLGQGRIELSGTAARIFEAIIRAHPRFVPYETLHGLLWPDRDVDANTLRTHVYMLRKQFLETYGTPLVKTLHGRGYVLAPPGEE</sequence>
<evidence type="ECO:0000259" key="8">
    <source>
        <dbReference type="PROSITE" id="PS50110"/>
    </source>
</evidence>
<evidence type="ECO:0000256" key="7">
    <source>
        <dbReference type="PROSITE-ProRule" id="PRU01091"/>
    </source>
</evidence>
<dbReference type="Proteomes" id="UP000194161">
    <property type="component" value="Chromosome"/>
</dbReference>
<dbReference type="SUPFAM" id="SSF52172">
    <property type="entry name" value="CheY-like"/>
    <property type="match status" value="1"/>
</dbReference>
<dbReference type="EMBL" id="CP021111">
    <property type="protein sequence ID" value="ARP93165.1"/>
    <property type="molecule type" value="Genomic_DNA"/>
</dbReference>
<evidence type="ECO:0000256" key="6">
    <source>
        <dbReference type="PROSITE-ProRule" id="PRU00169"/>
    </source>
</evidence>
<dbReference type="AlphaFoldDB" id="A0A1W6Z7F1"/>
<dbReference type="InterPro" id="IPR036388">
    <property type="entry name" value="WH-like_DNA-bd_sf"/>
</dbReference>
<name>A0A1W6Z7F1_9BORD</name>
<evidence type="ECO:0000313" key="10">
    <source>
        <dbReference type="EMBL" id="ARP93165.1"/>
    </source>
</evidence>
<dbReference type="STRING" id="463040.CAL15_01445"/>
<dbReference type="PANTHER" id="PTHR48111">
    <property type="entry name" value="REGULATOR OF RPOS"/>
    <property type="match status" value="1"/>
</dbReference>
<dbReference type="Pfam" id="PF00072">
    <property type="entry name" value="Response_reg"/>
    <property type="match status" value="1"/>
</dbReference>
<dbReference type="SMART" id="SM00862">
    <property type="entry name" value="Trans_reg_C"/>
    <property type="match status" value="1"/>
</dbReference>
<dbReference type="KEGG" id="bgm:CAL15_01445"/>
<dbReference type="InterPro" id="IPR001867">
    <property type="entry name" value="OmpR/PhoB-type_DNA-bd"/>
</dbReference>
<reference evidence="10 11" key="1">
    <citation type="submission" date="2017-05" db="EMBL/GenBank/DDBJ databases">
        <title>Complete and WGS of Bordetella genogroups.</title>
        <authorList>
            <person name="Spilker T."/>
            <person name="LiPuma J."/>
        </authorList>
    </citation>
    <scope>NUCLEOTIDE SEQUENCE [LARGE SCALE GENOMIC DNA]</scope>
    <source>
        <strain evidence="10 11">AU7206</strain>
    </source>
</reference>
<dbReference type="PANTHER" id="PTHR48111:SF22">
    <property type="entry name" value="REGULATOR OF RPOS"/>
    <property type="match status" value="1"/>
</dbReference>
<dbReference type="InterPro" id="IPR039420">
    <property type="entry name" value="WalR-like"/>
</dbReference>
<evidence type="ECO:0000256" key="3">
    <source>
        <dbReference type="ARBA" id="ARBA00023015"/>
    </source>
</evidence>
<evidence type="ECO:0000256" key="1">
    <source>
        <dbReference type="ARBA" id="ARBA00022553"/>
    </source>
</evidence>
<dbReference type="SUPFAM" id="SSF46894">
    <property type="entry name" value="C-terminal effector domain of the bipartite response regulators"/>
    <property type="match status" value="1"/>
</dbReference>
<keyword evidence="2" id="KW-0902">Two-component regulatory system</keyword>
<dbReference type="GO" id="GO:0006355">
    <property type="term" value="P:regulation of DNA-templated transcription"/>
    <property type="evidence" value="ECO:0007669"/>
    <property type="project" value="InterPro"/>
</dbReference>
<evidence type="ECO:0000313" key="11">
    <source>
        <dbReference type="Proteomes" id="UP000194161"/>
    </source>
</evidence>
<feature type="domain" description="OmpR/PhoB-type" evidence="9">
    <location>
        <begin position="130"/>
        <end position="228"/>
    </location>
</feature>
<keyword evidence="3" id="KW-0805">Transcription regulation</keyword>
<dbReference type="InterPro" id="IPR001789">
    <property type="entry name" value="Sig_transdc_resp-reg_receiver"/>
</dbReference>